<dbReference type="OrthoDB" id="463216at2"/>
<dbReference type="EMBL" id="VTRV01000082">
    <property type="protein sequence ID" value="TZF89519.1"/>
    <property type="molecule type" value="Genomic_DNA"/>
</dbReference>
<evidence type="ECO:0000256" key="7">
    <source>
        <dbReference type="PROSITE-ProRule" id="PRU01373"/>
    </source>
</evidence>
<dbReference type="RefSeq" id="WP_149352955.1">
    <property type="nucleotide sequence ID" value="NZ_VTRV01000082.1"/>
</dbReference>
<dbReference type="GO" id="GO:0005576">
    <property type="term" value="C:extracellular region"/>
    <property type="evidence" value="ECO:0007669"/>
    <property type="project" value="TreeGrafter"/>
</dbReference>
<evidence type="ECO:0000256" key="4">
    <source>
        <dbReference type="ARBA" id="ARBA00022960"/>
    </source>
</evidence>
<dbReference type="InterPro" id="IPR005490">
    <property type="entry name" value="LD_TPept_cat_dom"/>
</dbReference>
<evidence type="ECO:0000313" key="12">
    <source>
        <dbReference type="Proteomes" id="UP000323164"/>
    </source>
</evidence>
<dbReference type="GO" id="GO:0071555">
    <property type="term" value="P:cell wall organization"/>
    <property type="evidence" value="ECO:0007669"/>
    <property type="project" value="UniProtKB-UniRule"/>
</dbReference>
<dbReference type="Pfam" id="PF03734">
    <property type="entry name" value="YkuD"/>
    <property type="match status" value="1"/>
</dbReference>
<sequence length="226" mass="24097">MDTYPTSKLFRRLQRVATHTAAVLLLTLSAGTAFAAEGDAPLAPGTFEWNPDASSSGPVVVVVSLPKQMVHVYRGDTRIGRSTISSGKPGHDTPTGMFEILEKDVDHHSNKYNDAPMPYMQRLTWDGVALHAGHIPGFPASHGCVRLPKEFAADLFQVTERGGRVIIADETNFSEAVLDPGEHVPVDPWTGLEPGMTRDTASVQVSTGVESAPKTQMAGAPALAGN</sequence>
<dbReference type="GO" id="GO:0008360">
    <property type="term" value="P:regulation of cell shape"/>
    <property type="evidence" value="ECO:0007669"/>
    <property type="project" value="UniProtKB-UniRule"/>
</dbReference>
<dbReference type="UniPathway" id="UPA00219"/>
<proteinExistence type="inferred from homology"/>
<dbReference type="PROSITE" id="PS52029">
    <property type="entry name" value="LD_TPASE"/>
    <property type="match status" value="1"/>
</dbReference>
<dbReference type="PANTHER" id="PTHR30582:SF2">
    <property type="entry name" value="L,D-TRANSPEPTIDASE YCIB-RELATED"/>
    <property type="match status" value="1"/>
</dbReference>
<protein>
    <submittedName>
        <fullName evidence="11">L,D-transpeptidase family protein</fullName>
    </submittedName>
</protein>
<gene>
    <name evidence="11" type="ORF">FW784_08690</name>
</gene>
<evidence type="ECO:0000256" key="2">
    <source>
        <dbReference type="ARBA" id="ARBA00005992"/>
    </source>
</evidence>
<organism evidence="11 12">
    <name type="scientific">Cognatilysobacter lacus</name>
    <dbReference type="NCBI Taxonomy" id="1643323"/>
    <lineage>
        <taxon>Bacteria</taxon>
        <taxon>Pseudomonadati</taxon>
        <taxon>Pseudomonadota</taxon>
        <taxon>Gammaproteobacteria</taxon>
        <taxon>Lysobacterales</taxon>
        <taxon>Lysobacteraceae</taxon>
        <taxon>Cognatilysobacter</taxon>
    </lineage>
</organism>
<evidence type="ECO:0000259" key="10">
    <source>
        <dbReference type="PROSITE" id="PS52029"/>
    </source>
</evidence>
<keyword evidence="4 7" id="KW-0133">Cell shape</keyword>
<accession>A0A5D8Z448</accession>
<comment type="pathway">
    <text evidence="1 7">Cell wall biogenesis; peptidoglycan biosynthesis.</text>
</comment>
<keyword evidence="9" id="KW-0732">Signal</keyword>
<dbReference type="Gene3D" id="2.40.440.10">
    <property type="entry name" value="L,D-transpeptidase catalytic domain-like"/>
    <property type="match status" value="1"/>
</dbReference>
<evidence type="ECO:0000256" key="5">
    <source>
        <dbReference type="ARBA" id="ARBA00022984"/>
    </source>
</evidence>
<evidence type="ECO:0000256" key="1">
    <source>
        <dbReference type="ARBA" id="ARBA00004752"/>
    </source>
</evidence>
<feature type="chain" id="PRO_5022977604" evidence="9">
    <location>
        <begin position="36"/>
        <end position="226"/>
    </location>
</feature>
<keyword evidence="3" id="KW-0808">Transferase</keyword>
<dbReference type="PANTHER" id="PTHR30582">
    <property type="entry name" value="L,D-TRANSPEPTIDASE"/>
    <property type="match status" value="1"/>
</dbReference>
<dbReference type="Proteomes" id="UP000323164">
    <property type="component" value="Unassembled WGS sequence"/>
</dbReference>
<feature type="domain" description="L,D-TPase catalytic" evidence="10">
    <location>
        <begin position="59"/>
        <end position="168"/>
    </location>
</feature>
<reference evidence="11 12" key="1">
    <citation type="submission" date="2019-08" db="EMBL/GenBank/DDBJ databases">
        <title>Draft genome sequence of Lysobacter sp. UKS-15.</title>
        <authorList>
            <person name="Im W.-T."/>
        </authorList>
    </citation>
    <scope>NUCLEOTIDE SEQUENCE [LARGE SCALE GENOMIC DNA]</scope>
    <source>
        <strain evidence="11 12">UKS-15</strain>
    </source>
</reference>
<evidence type="ECO:0000313" key="11">
    <source>
        <dbReference type="EMBL" id="TZF89519.1"/>
    </source>
</evidence>
<dbReference type="AlphaFoldDB" id="A0A5D8Z448"/>
<keyword evidence="6 7" id="KW-0961">Cell wall biogenesis/degradation</keyword>
<feature type="signal peptide" evidence="9">
    <location>
        <begin position="1"/>
        <end position="35"/>
    </location>
</feature>
<dbReference type="GO" id="GO:0071972">
    <property type="term" value="F:peptidoglycan L,D-transpeptidase activity"/>
    <property type="evidence" value="ECO:0007669"/>
    <property type="project" value="TreeGrafter"/>
</dbReference>
<comment type="caution">
    <text evidence="11">The sequence shown here is derived from an EMBL/GenBank/DDBJ whole genome shotgun (WGS) entry which is preliminary data.</text>
</comment>
<feature type="active site" description="Nucleophile" evidence="7">
    <location>
        <position position="144"/>
    </location>
</feature>
<comment type="similarity">
    <text evidence="2">Belongs to the YkuD family.</text>
</comment>
<dbReference type="InterPro" id="IPR038063">
    <property type="entry name" value="Transpep_catalytic_dom"/>
</dbReference>
<evidence type="ECO:0000256" key="6">
    <source>
        <dbReference type="ARBA" id="ARBA00023316"/>
    </source>
</evidence>
<dbReference type="InterPro" id="IPR050979">
    <property type="entry name" value="LD-transpeptidase"/>
</dbReference>
<feature type="active site" description="Proton donor/acceptor" evidence="7">
    <location>
        <position position="131"/>
    </location>
</feature>
<keyword evidence="5 7" id="KW-0573">Peptidoglycan synthesis</keyword>
<dbReference type="GO" id="GO:0016740">
    <property type="term" value="F:transferase activity"/>
    <property type="evidence" value="ECO:0007669"/>
    <property type="project" value="UniProtKB-KW"/>
</dbReference>
<evidence type="ECO:0000256" key="9">
    <source>
        <dbReference type="SAM" id="SignalP"/>
    </source>
</evidence>
<dbReference type="CDD" id="cd16913">
    <property type="entry name" value="YkuD_like"/>
    <property type="match status" value="1"/>
</dbReference>
<dbReference type="NCBIfam" id="NF004785">
    <property type="entry name" value="PRK06132.1-2"/>
    <property type="match status" value="1"/>
</dbReference>
<dbReference type="SUPFAM" id="SSF141523">
    <property type="entry name" value="L,D-transpeptidase catalytic domain-like"/>
    <property type="match status" value="1"/>
</dbReference>
<evidence type="ECO:0000256" key="8">
    <source>
        <dbReference type="SAM" id="MobiDB-lite"/>
    </source>
</evidence>
<evidence type="ECO:0000256" key="3">
    <source>
        <dbReference type="ARBA" id="ARBA00022679"/>
    </source>
</evidence>
<name>A0A5D8Z448_9GAMM</name>
<keyword evidence="12" id="KW-1185">Reference proteome</keyword>
<feature type="region of interest" description="Disordered" evidence="8">
    <location>
        <begin position="206"/>
        <end position="226"/>
    </location>
</feature>
<dbReference type="GO" id="GO:0018104">
    <property type="term" value="P:peptidoglycan-protein cross-linking"/>
    <property type="evidence" value="ECO:0007669"/>
    <property type="project" value="TreeGrafter"/>
</dbReference>